<proteinExistence type="predicted"/>
<protein>
    <submittedName>
        <fullName evidence="2">Uncharacterized protein</fullName>
    </submittedName>
</protein>
<dbReference type="AlphaFoldDB" id="A0AAD2AAG7"/>
<dbReference type="Pfam" id="PF12043">
    <property type="entry name" value="DUF3527"/>
    <property type="match status" value="1"/>
</dbReference>
<feature type="compositionally biased region" description="Basic and acidic residues" evidence="1">
    <location>
        <begin position="378"/>
        <end position="390"/>
    </location>
</feature>
<feature type="region of interest" description="Disordered" evidence="1">
    <location>
        <begin position="378"/>
        <end position="405"/>
    </location>
</feature>
<feature type="region of interest" description="Disordered" evidence="1">
    <location>
        <begin position="128"/>
        <end position="196"/>
    </location>
</feature>
<dbReference type="PANTHER" id="PTHR31390:SF0">
    <property type="entry name" value="DOMAIN PROTEIN, PUTATIVE (DUF3527)-RELATED"/>
    <property type="match status" value="1"/>
</dbReference>
<keyword evidence="3" id="KW-1185">Reference proteome</keyword>
<sequence>MEPIRSSVTSLNSERSTARWNFLNRSSRLSGRNIPPNVSSIDLGNRENHLVDNAYILQGQDPKVMSEHVVGCTNDRNSPQNTISAPRLLKSLSARFTSTHLPAQLESDSSRASGTKGTFSPVRKMFHSFSNSKSRRSPLSSSNEPVNQTISEHVGLKHDKNTRKSLWRDFSNKSHNSEYNSQSEKKGNNNSTLQSNPAHLHGILKLENEHGVPLYEFSVKCPEDVYIAKTQQEENALTLVYTFHSLDRRSKINDSGWGSKDSNRDSSMIGQMQVSCYFQTELKVAGAFENSMVTECVLCDIAHPRTSASSQDASSSSPDVVKSQLISDEISSLTSKQSQQSGQFDSLTNPLVAAKLHPELELAAIIIEVPVKKKENLNLKGRDRADDKPLQNRKASTSDRASPGKIHVVIPSGSHSLQSTESCGPSSLLDRWRRGGGCDCGGWDMACPLSIFGNGNIQIAGGLILIDNQHPLKLFVQGKNDNAPALTIRVIDDGQYAVDFHAQLSSLQAFSVCVAILHTAEASIIVGQEPNKQKLQRDSLSVFSKKEIKNLINSGTEEKKSKVNEKEEVLPSFVLNPPFSPIARV</sequence>
<dbReference type="InterPro" id="IPR021916">
    <property type="entry name" value="DUF3527"/>
</dbReference>
<dbReference type="Proteomes" id="UP000834106">
    <property type="component" value="Chromosome 21"/>
</dbReference>
<dbReference type="PANTHER" id="PTHR31390">
    <property type="entry name" value="EXPRESSED PROTEIN"/>
    <property type="match status" value="1"/>
</dbReference>
<feature type="compositionally biased region" description="Basic and acidic residues" evidence="1">
    <location>
        <begin position="166"/>
        <end position="176"/>
    </location>
</feature>
<feature type="compositionally biased region" description="Polar residues" evidence="1">
    <location>
        <begin position="177"/>
        <end position="196"/>
    </location>
</feature>
<gene>
    <name evidence="2" type="ORF">FPE_LOCUS32007</name>
</gene>
<accession>A0AAD2AAG7</accession>
<reference evidence="2" key="1">
    <citation type="submission" date="2023-05" db="EMBL/GenBank/DDBJ databases">
        <authorList>
            <person name="Huff M."/>
        </authorList>
    </citation>
    <scope>NUCLEOTIDE SEQUENCE</scope>
</reference>
<dbReference type="EMBL" id="OU503056">
    <property type="protein sequence ID" value="CAI9784577.1"/>
    <property type="molecule type" value="Genomic_DNA"/>
</dbReference>
<organism evidence="2 3">
    <name type="scientific">Fraxinus pennsylvanica</name>
    <dbReference type="NCBI Taxonomy" id="56036"/>
    <lineage>
        <taxon>Eukaryota</taxon>
        <taxon>Viridiplantae</taxon>
        <taxon>Streptophyta</taxon>
        <taxon>Embryophyta</taxon>
        <taxon>Tracheophyta</taxon>
        <taxon>Spermatophyta</taxon>
        <taxon>Magnoliopsida</taxon>
        <taxon>eudicotyledons</taxon>
        <taxon>Gunneridae</taxon>
        <taxon>Pentapetalae</taxon>
        <taxon>asterids</taxon>
        <taxon>lamiids</taxon>
        <taxon>Lamiales</taxon>
        <taxon>Oleaceae</taxon>
        <taxon>Oleeae</taxon>
        <taxon>Fraxinus</taxon>
    </lineage>
</organism>
<evidence type="ECO:0000313" key="2">
    <source>
        <dbReference type="EMBL" id="CAI9784577.1"/>
    </source>
</evidence>
<feature type="compositionally biased region" description="Polar residues" evidence="1">
    <location>
        <begin position="102"/>
        <end position="118"/>
    </location>
</feature>
<feature type="region of interest" description="Disordered" evidence="1">
    <location>
        <begin position="102"/>
        <end position="121"/>
    </location>
</feature>
<feature type="compositionally biased region" description="Low complexity" evidence="1">
    <location>
        <begin position="128"/>
        <end position="142"/>
    </location>
</feature>
<evidence type="ECO:0000256" key="1">
    <source>
        <dbReference type="SAM" id="MobiDB-lite"/>
    </source>
</evidence>
<evidence type="ECO:0000313" key="3">
    <source>
        <dbReference type="Proteomes" id="UP000834106"/>
    </source>
</evidence>
<name>A0AAD2AAG7_9LAMI</name>